<comment type="caution">
    <text evidence="4">The sequence shown here is derived from an EMBL/GenBank/DDBJ whole genome shotgun (WGS) entry which is preliminary data.</text>
</comment>
<dbReference type="CDD" id="cd08953">
    <property type="entry name" value="KR_2_SDR_x"/>
    <property type="match status" value="1"/>
</dbReference>
<keyword evidence="1" id="KW-0596">Phosphopantetheine</keyword>
<evidence type="ECO:0000256" key="2">
    <source>
        <dbReference type="ARBA" id="ARBA00022553"/>
    </source>
</evidence>
<dbReference type="SMART" id="SM00823">
    <property type="entry name" value="PKS_PP"/>
    <property type="match status" value="1"/>
</dbReference>
<reference evidence="4 5" key="1">
    <citation type="submission" date="2021-01" db="EMBL/GenBank/DDBJ databases">
        <title>Draft genome sequence of Micromonospora sp. strain STR1s_6.</title>
        <authorList>
            <person name="Karlyshev A."/>
            <person name="Jawad R."/>
        </authorList>
    </citation>
    <scope>NUCLEOTIDE SEQUENCE [LARGE SCALE GENOMIC DNA]</scope>
    <source>
        <strain evidence="4 5">STR1S-6</strain>
    </source>
</reference>
<sequence length="590" mass="62183">MNGQPQTVDEVLHRVRAGELTPEQALPLLRAAAAGTGDLVRLQQVWEPAPLVATPGRRLGHLAVIGGGDLRVPAAAWVADRLSVVETPTDPEEAGRRWADLCAHGVPDAVVYAGDLDAPGDRPPRPEQLDRDVAPLLCLLRAAARTPSDTPVRVVIAHPGSLLGAALGGFARSVARECGWLRPRIVDVGALRGDALAAALWPELIGADSAVEVRFGAAGRETLGYRRVPVGVAGAAVVSTGDVYVVSGGLGGLGRPVVESLVRSGARVGVLGRSEPDAAARRWLAGRAESVIFVRTDVSVRTEVVAAVGSVRERFGRVDGVVHAAGVTADGWLRDKSVAGFRSVVAAKVWGAVWLDEATAADDLKVFVGFSSVAGLVGNAGQCDYAFGNRFLDEFVRWRAGRRPGRSVSVAWPYWADGGMRIDEATQRLMRGVAGIRPIDVAEGLAMFERALAADEPLLIELHGDQDRILRTFAATAGGPGPASADPTDADNHAGAADRLVDRVRADLLAAIRTVLDVDPADVDLDAHLSEFGFDSISFTELANVLNERLGLDLLPSVFFEYPTLAAFADHLLRDHSTSSANYGAEPAPA</sequence>
<proteinExistence type="predicted"/>
<dbReference type="PANTHER" id="PTHR43775:SF37">
    <property type="entry name" value="SI:DKEY-61P9.11"/>
    <property type="match status" value="1"/>
</dbReference>
<dbReference type="SUPFAM" id="SSF51735">
    <property type="entry name" value="NAD(P)-binding Rossmann-fold domains"/>
    <property type="match status" value="2"/>
</dbReference>
<dbReference type="InterPro" id="IPR013968">
    <property type="entry name" value="PKS_KR"/>
</dbReference>
<gene>
    <name evidence="4" type="ORF">JM949_33805</name>
</gene>
<evidence type="ECO:0000259" key="3">
    <source>
        <dbReference type="PROSITE" id="PS50075"/>
    </source>
</evidence>
<dbReference type="InterPro" id="IPR036736">
    <property type="entry name" value="ACP-like_sf"/>
</dbReference>
<dbReference type="PROSITE" id="PS50075">
    <property type="entry name" value="CARRIER"/>
    <property type="match status" value="1"/>
</dbReference>
<dbReference type="PANTHER" id="PTHR43775">
    <property type="entry name" value="FATTY ACID SYNTHASE"/>
    <property type="match status" value="1"/>
</dbReference>
<organism evidence="4 5">
    <name type="scientific">Micromonospora tarensis</name>
    <dbReference type="NCBI Taxonomy" id="2806100"/>
    <lineage>
        <taxon>Bacteria</taxon>
        <taxon>Bacillati</taxon>
        <taxon>Actinomycetota</taxon>
        <taxon>Actinomycetes</taxon>
        <taxon>Micromonosporales</taxon>
        <taxon>Micromonosporaceae</taxon>
        <taxon>Micromonospora</taxon>
    </lineage>
</organism>
<evidence type="ECO:0000313" key="5">
    <source>
        <dbReference type="Proteomes" id="UP000622245"/>
    </source>
</evidence>
<dbReference type="InterPro" id="IPR009081">
    <property type="entry name" value="PP-bd_ACP"/>
</dbReference>
<dbReference type="SUPFAM" id="SSF47336">
    <property type="entry name" value="ACP-like"/>
    <property type="match status" value="1"/>
</dbReference>
<dbReference type="InterPro" id="IPR036291">
    <property type="entry name" value="NAD(P)-bd_dom_sf"/>
</dbReference>
<evidence type="ECO:0000256" key="1">
    <source>
        <dbReference type="ARBA" id="ARBA00022450"/>
    </source>
</evidence>
<dbReference type="Pfam" id="PF00550">
    <property type="entry name" value="PP-binding"/>
    <property type="match status" value="1"/>
</dbReference>
<name>A0ABS1YQW6_9ACTN</name>
<keyword evidence="5" id="KW-1185">Reference proteome</keyword>
<protein>
    <submittedName>
        <fullName evidence="4">SDR family NAD(P)-dependent oxidoreductase</fullName>
    </submittedName>
</protein>
<accession>A0ABS1YQW6</accession>
<feature type="non-terminal residue" evidence="4">
    <location>
        <position position="590"/>
    </location>
</feature>
<dbReference type="EMBL" id="JAEVHL010000364">
    <property type="protein sequence ID" value="MBM0279816.1"/>
    <property type="molecule type" value="Genomic_DNA"/>
</dbReference>
<dbReference type="InterPro" id="IPR020806">
    <property type="entry name" value="PKS_PP-bd"/>
</dbReference>
<dbReference type="InterPro" id="IPR057326">
    <property type="entry name" value="KR_dom"/>
</dbReference>
<feature type="domain" description="Carrier" evidence="3">
    <location>
        <begin position="502"/>
        <end position="576"/>
    </location>
</feature>
<keyword evidence="2" id="KW-0597">Phosphoprotein</keyword>
<dbReference type="Gene3D" id="3.40.50.720">
    <property type="entry name" value="NAD(P)-binding Rossmann-like Domain"/>
    <property type="match status" value="1"/>
</dbReference>
<dbReference type="Gene3D" id="1.10.1200.10">
    <property type="entry name" value="ACP-like"/>
    <property type="match status" value="1"/>
</dbReference>
<dbReference type="Proteomes" id="UP000622245">
    <property type="component" value="Unassembled WGS sequence"/>
</dbReference>
<dbReference type="SMART" id="SM01294">
    <property type="entry name" value="PKS_PP_betabranch"/>
    <property type="match status" value="1"/>
</dbReference>
<dbReference type="InterPro" id="IPR050091">
    <property type="entry name" value="PKS_NRPS_Biosynth_Enz"/>
</dbReference>
<dbReference type="RefSeq" id="WP_203152098.1">
    <property type="nucleotide sequence ID" value="NZ_JAEVHL010000364.1"/>
</dbReference>
<dbReference type="Pfam" id="PF08659">
    <property type="entry name" value="KR"/>
    <property type="match status" value="1"/>
</dbReference>
<dbReference type="SMART" id="SM00822">
    <property type="entry name" value="PKS_KR"/>
    <property type="match status" value="1"/>
</dbReference>
<evidence type="ECO:0000313" key="4">
    <source>
        <dbReference type="EMBL" id="MBM0279816.1"/>
    </source>
</evidence>